<accession>A0A8X6Q797</accession>
<name>A0A8X6Q797_NEPPI</name>
<dbReference type="EMBL" id="BMAW01124040">
    <property type="protein sequence ID" value="GFU06090.1"/>
    <property type="molecule type" value="Genomic_DNA"/>
</dbReference>
<gene>
    <name evidence="1" type="ORF">NPIL_663211</name>
</gene>
<reference evidence="1" key="1">
    <citation type="submission" date="2020-08" db="EMBL/GenBank/DDBJ databases">
        <title>Multicomponent nature underlies the extraordinary mechanical properties of spider dragline silk.</title>
        <authorList>
            <person name="Kono N."/>
            <person name="Nakamura H."/>
            <person name="Mori M."/>
            <person name="Yoshida Y."/>
            <person name="Ohtoshi R."/>
            <person name="Malay A.D."/>
            <person name="Moran D.A.P."/>
            <person name="Tomita M."/>
            <person name="Numata K."/>
            <person name="Arakawa K."/>
        </authorList>
    </citation>
    <scope>NUCLEOTIDE SEQUENCE</scope>
</reference>
<proteinExistence type="predicted"/>
<dbReference type="AlphaFoldDB" id="A0A8X6Q797"/>
<sequence length="83" mass="9162">MTRRTLKKAACFLYEAQFDLHNRREQSPNGRRNKGTIGIQLQSVLGTLHNNASSLTSPVPLGSLCSVAENPFSELAEPPRVLQ</sequence>
<evidence type="ECO:0000313" key="1">
    <source>
        <dbReference type="EMBL" id="GFU06090.1"/>
    </source>
</evidence>
<keyword evidence="2" id="KW-1185">Reference proteome</keyword>
<protein>
    <submittedName>
        <fullName evidence="1">Uncharacterized protein</fullName>
    </submittedName>
</protein>
<evidence type="ECO:0000313" key="2">
    <source>
        <dbReference type="Proteomes" id="UP000887013"/>
    </source>
</evidence>
<dbReference type="Proteomes" id="UP000887013">
    <property type="component" value="Unassembled WGS sequence"/>
</dbReference>
<organism evidence="1 2">
    <name type="scientific">Nephila pilipes</name>
    <name type="common">Giant wood spider</name>
    <name type="synonym">Nephila maculata</name>
    <dbReference type="NCBI Taxonomy" id="299642"/>
    <lineage>
        <taxon>Eukaryota</taxon>
        <taxon>Metazoa</taxon>
        <taxon>Ecdysozoa</taxon>
        <taxon>Arthropoda</taxon>
        <taxon>Chelicerata</taxon>
        <taxon>Arachnida</taxon>
        <taxon>Araneae</taxon>
        <taxon>Araneomorphae</taxon>
        <taxon>Entelegynae</taxon>
        <taxon>Araneoidea</taxon>
        <taxon>Nephilidae</taxon>
        <taxon>Nephila</taxon>
    </lineage>
</organism>
<comment type="caution">
    <text evidence="1">The sequence shown here is derived from an EMBL/GenBank/DDBJ whole genome shotgun (WGS) entry which is preliminary data.</text>
</comment>